<dbReference type="RefSeq" id="WP_084090180.1">
    <property type="nucleotide sequence ID" value="NZ_FWXD01000007.1"/>
</dbReference>
<accession>A0A1W1XG79</accession>
<protein>
    <recommendedName>
        <fullName evidence="4">Exopolysaccharide biosynthesis operon protein EpsL</fullName>
    </recommendedName>
</protein>
<evidence type="ECO:0000313" key="3">
    <source>
        <dbReference type="Proteomes" id="UP000192761"/>
    </source>
</evidence>
<name>A0A1W1XG79_9NEIS</name>
<sequence>MPPKHVARLLLWALLGTETTAARAAYDPDDAVNGYVEQSVRYDDNLQRLPANTQSPLAGGATTLETRLGGSLKQNLSRQRIELDGNVVQASYTSRHNLDYLGWMGAAAWYWQLGPSWSGQLAYTDQRSMSAFEDTPGGEKDLVRQRNGQVSASYVLNQYWTVLGSAGTGLQRHDSRGYLDLQQRTASSGVQLQTGRGSQLALMIDYLDVDYLRDYGSQPAGQRGYQQWFGHVDASWPITAKTTLTANWGMANWRYATDGDWRRSPLGGVGAIWQASEKSRLSLTYQRQFEMPGQHLERNVVDDVKFAFVWQASDTATLTTSWQRDRRTASTPLDYADTTDVWRLALDYTWRNAWLLSALMQFQRRDSALPDADFSSTQAGLNVRLRF</sequence>
<reference evidence="2 3" key="1">
    <citation type="submission" date="2017-04" db="EMBL/GenBank/DDBJ databases">
        <authorList>
            <person name="Afonso C.L."/>
            <person name="Miller P.J."/>
            <person name="Scott M.A."/>
            <person name="Spackman E."/>
            <person name="Goraichik I."/>
            <person name="Dimitrov K.M."/>
            <person name="Suarez D.L."/>
            <person name="Swayne D.E."/>
        </authorList>
    </citation>
    <scope>NUCLEOTIDE SEQUENCE [LARGE SCALE GENOMIC DNA]</scope>
    <source>
        <strain evidence="2 3">DSM 23236</strain>
    </source>
</reference>
<feature type="chain" id="PRO_5012031824" description="Exopolysaccharide biosynthesis operon protein EpsL" evidence="1">
    <location>
        <begin position="25"/>
        <end position="387"/>
    </location>
</feature>
<dbReference type="AlphaFoldDB" id="A0A1W1XG79"/>
<dbReference type="Proteomes" id="UP000192761">
    <property type="component" value="Unassembled WGS sequence"/>
</dbReference>
<organism evidence="2 3">
    <name type="scientific">Andreprevotia lacus DSM 23236</name>
    <dbReference type="NCBI Taxonomy" id="1121001"/>
    <lineage>
        <taxon>Bacteria</taxon>
        <taxon>Pseudomonadati</taxon>
        <taxon>Pseudomonadota</taxon>
        <taxon>Betaproteobacteria</taxon>
        <taxon>Neisseriales</taxon>
        <taxon>Chitinibacteraceae</taxon>
        <taxon>Andreprevotia</taxon>
    </lineage>
</organism>
<proteinExistence type="predicted"/>
<dbReference type="STRING" id="1121001.SAMN02745857_01516"/>
<feature type="signal peptide" evidence="1">
    <location>
        <begin position="1"/>
        <end position="24"/>
    </location>
</feature>
<keyword evidence="3" id="KW-1185">Reference proteome</keyword>
<dbReference type="OrthoDB" id="8576304at2"/>
<gene>
    <name evidence="2" type="ORF">SAMN02745857_01516</name>
</gene>
<evidence type="ECO:0008006" key="4">
    <source>
        <dbReference type="Google" id="ProtNLM"/>
    </source>
</evidence>
<dbReference type="EMBL" id="FWXD01000007">
    <property type="protein sequence ID" value="SMC23006.1"/>
    <property type="molecule type" value="Genomic_DNA"/>
</dbReference>
<evidence type="ECO:0000313" key="2">
    <source>
        <dbReference type="EMBL" id="SMC23006.1"/>
    </source>
</evidence>
<evidence type="ECO:0000256" key="1">
    <source>
        <dbReference type="SAM" id="SignalP"/>
    </source>
</evidence>
<keyword evidence="1" id="KW-0732">Signal</keyword>